<dbReference type="Proteomes" id="UP000610966">
    <property type="component" value="Unassembled WGS sequence"/>
</dbReference>
<protein>
    <submittedName>
        <fullName evidence="2">Uncharacterized protein</fullName>
    </submittedName>
</protein>
<evidence type="ECO:0000256" key="1">
    <source>
        <dbReference type="SAM" id="MobiDB-lite"/>
    </source>
</evidence>
<name>A0A8J3R959_9ACTN</name>
<evidence type="ECO:0000313" key="2">
    <source>
        <dbReference type="EMBL" id="GIH71681.1"/>
    </source>
</evidence>
<comment type="caution">
    <text evidence="2">The sequence shown here is derived from an EMBL/GenBank/DDBJ whole genome shotgun (WGS) entry which is preliminary data.</text>
</comment>
<accession>A0A8J3R959</accession>
<keyword evidence="3" id="KW-1185">Reference proteome</keyword>
<reference evidence="2" key="1">
    <citation type="submission" date="2021-01" db="EMBL/GenBank/DDBJ databases">
        <title>Whole genome shotgun sequence of Sphaerimonospora thailandensis NBRC 107569.</title>
        <authorList>
            <person name="Komaki H."/>
            <person name="Tamura T."/>
        </authorList>
    </citation>
    <scope>NUCLEOTIDE SEQUENCE</scope>
    <source>
        <strain evidence="2">NBRC 107569</strain>
    </source>
</reference>
<dbReference type="EMBL" id="BOOG01000038">
    <property type="protein sequence ID" value="GIH71681.1"/>
    <property type="molecule type" value="Genomic_DNA"/>
</dbReference>
<feature type="region of interest" description="Disordered" evidence="1">
    <location>
        <begin position="1"/>
        <end position="26"/>
    </location>
</feature>
<feature type="compositionally biased region" description="Polar residues" evidence="1">
    <location>
        <begin position="16"/>
        <end position="25"/>
    </location>
</feature>
<proteinExistence type="predicted"/>
<gene>
    <name evidence="2" type="ORF">Mth01_39340</name>
</gene>
<sequence>MTELPWTAWAGAGPQRTLQPTTGSQVVRPRHQVKELEEVLAQAERQGWVVDKGKKYFMMKCPCGIHRKTVHLTPSGNNYKRNLLGQLRPSDLLG</sequence>
<evidence type="ECO:0000313" key="3">
    <source>
        <dbReference type="Proteomes" id="UP000610966"/>
    </source>
</evidence>
<dbReference type="AlphaFoldDB" id="A0A8J3R959"/>
<organism evidence="2 3">
    <name type="scientific">Sphaerimonospora thailandensis</name>
    <dbReference type="NCBI Taxonomy" id="795644"/>
    <lineage>
        <taxon>Bacteria</taxon>
        <taxon>Bacillati</taxon>
        <taxon>Actinomycetota</taxon>
        <taxon>Actinomycetes</taxon>
        <taxon>Streptosporangiales</taxon>
        <taxon>Streptosporangiaceae</taxon>
        <taxon>Sphaerimonospora</taxon>
    </lineage>
</organism>